<proteinExistence type="predicted"/>
<gene>
    <name evidence="1" type="ORF">GCM10023091_28130</name>
</gene>
<organism evidence="1 2">
    <name type="scientific">Ravibacter arvi</name>
    <dbReference type="NCBI Taxonomy" id="2051041"/>
    <lineage>
        <taxon>Bacteria</taxon>
        <taxon>Pseudomonadati</taxon>
        <taxon>Bacteroidota</taxon>
        <taxon>Cytophagia</taxon>
        <taxon>Cytophagales</taxon>
        <taxon>Spirosomataceae</taxon>
        <taxon>Ravibacter</taxon>
    </lineage>
</organism>
<evidence type="ECO:0000313" key="1">
    <source>
        <dbReference type="EMBL" id="GAA4442028.1"/>
    </source>
</evidence>
<comment type="caution">
    <text evidence="1">The sequence shown here is derived from an EMBL/GenBank/DDBJ whole genome shotgun (WGS) entry which is preliminary data.</text>
</comment>
<protein>
    <recommendedName>
        <fullName evidence="3">FecR protein domain-containing protein</fullName>
    </recommendedName>
</protein>
<evidence type="ECO:0008006" key="3">
    <source>
        <dbReference type="Google" id="ProtNLM"/>
    </source>
</evidence>
<keyword evidence="2" id="KW-1185">Reference proteome</keyword>
<dbReference type="RefSeq" id="WP_345030242.1">
    <property type="nucleotide sequence ID" value="NZ_BAABEY010000026.1"/>
</dbReference>
<sequence>MNLSEALIEKYHKGLCTPEERRTVEKWLETGETDEFELPAGISLGAIKQEIWNEIRPSVGMGRAIHRRRPGSLTGWAAAAALVTAVGLYSLVETFTPGISKHLPAGEITTRSQAEPLQIELGNESGAVYIKESRMLDFCGVVKIIPKENMKLSFTSLCDGNRETVKEMVVKGGTTYFAMDLRHHNSSELVVMDKNLVGELPPIVQNSLIAQFGI</sequence>
<accession>A0ABP8M0L0</accession>
<evidence type="ECO:0000313" key="2">
    <source>
        <dbReference type="Proteomes" id="UP001501508"/>
    </source>
</evidence>
<dbReference type="Proteomes" id="UP001501508">
    <property type="component" value="Unassembled WGS sequence"/>
</dbReference>
<reference evidence="2" key="1">
    <citation type="journal article" date="2019" name="Int. J. Syst. Evol. Microbiol.">
        <title>The Global Catalogue of Microorganisms (GCM) 10K type strain sequencing project: providing services to taxonomists for standard genome sequencing and annotation.</title>
        <authorList>
            <consortium name="The Broad Institute Genomics Platform"/>
            <consortium name="The Broad Institute Genome Sequencing Center for Infectious Disease"/>
            <person name="Wu L."/>
            <person name="Ma J."/>
        </authorList>
    </citation>
    <scope>NUCLEOTIDE SEQUENCE [LARGE SCALE GENOMIC DNA]</scope>
    <source>
        <strain evidence="2">JCM 31920</strain>
    </source>
</reference>
<name>A0ABP8M0L0_9BACT</name>
<dbReference type="EMBL" id="BAABEY010000026">
    <property type="protein sequence ID" value="GAA4442028.1"/>
    <property type="molecule type" value="Genomic_DNA"/>
</dbReference>